<organism evidence="1 5">
    <name type="scientific">Didymodactylos carnosus</name>
    <dbReference type="NCBI Taxonomy" id="1234261"/>
    <lineage>
        <taxon>Eukaryota</taxon>
        <taxon>Metazoa</taxon>
        <taxon>Spiralia</taxon>
        <taxon>Gnathifera</taxon>
        <taxon>Rotifera</taxon>
        <taxon>Eurotatoria</taxon>
        <taxon>Bdelloidea</taxon>
        <taxon>Philodinida</taxon>
        <taxon>Philodinidae</taxon>
        <taxon>Didymodactylos</taxon>
    </lineage>
</organism>
<dbReference type="EMBL" id="CAJOBC010000056">
    <property type="protein sequence ID" value="CAF3527542.1"/>
    <property type="molecule type" value="Genomic_DNA"/>
</dbReference>
<evidence type="ECO:0000313" key="1">
    <source>
        <dbReference type="EMBL" id="CAF0748395.1"/>
    </source>
</evidence>
<dbReference type="EMBL" id="CAJOBA010023519">
    <property type="protein sequence ID" value="CAF3922330.1"/>
    <property type="molecule type" value="Genomic_DNA"/>
</dbReference>
<dbReference type="AlphaFoldDB" id="A0A813P6Q8"/>
<evidence type="ECO:0000313" key="4">
    <source>
        <dbReference type="EMBL" id="CAF3922330.1"/>
    </source>
</evidence>
<comment type="caution">
    <text evidence="1">The sequence shown here is derived from an EMBL/GenBank/DDBJ whole genome shotgun (WGS) entry which is preliminary data.</text>
</comment>
<protein>
    <submittedName>
        <fullName evidence="1">Uncharacterized protein</fullName>
    </submittedName>
</protein>
<gene>
    <name evidence="1" type="ORF">GPM918_LOCUS680</name>
    <name evidence="2" type="ORF">OVA965_LOCUS20833</name>
    <name evidence="3" type="ORF">SRO942_LOCUS681</name>
    <name evidence="4" type="ORF">TMI583_LOCUS21328</name>
</gene>
<dbReference type="Proteomes" id="UP000682733">
    <property type="component" value="Unassembled WGS sequence"/>
</dbReference>
<dbReference type="Proteomes" id="UP000663829">
    <property type="component" value="Unassembled WGS sequence"/>
</dbReference>
<evidence type="ECO:0000313" key="2">
    <source>
        <dbReference type="EMBL" id="CAF1134831.1"/>
    </source>
</evidence>
<keyword evidence="5" id="KW-1185">Reference proteome</keyword>
<evidence type="ECO:0000313" key="5">
    <source>
        <dbReference type="Proteomes" id="UP000663829"/>
    </source>
</evidence>
<sequence>MYYNQQPVVGSITERLYSYDVDELIEALAYRGILSRHIARNNILPSDIFINSSTKYRNINVLPTYGNTNYRFYHTYDQHQNPHYYRKCITPLPSLRPHTAIKNWTTLPTISTNPSLKRQLSIFGLDLPKITTHRSCDLCDYHRPRQSPKHDYSKDYTRLRFLELLTAIHRVYLEPQSRIHLALTDIIYFNLDLSEIILSHHDYKYFGTETIVKALKTIIDNITEFMPVTGILGTSSDESVLKYLLMCKFDDYPTNYFWIVEKRMLAVNDDTTRRIDGVIDHFKAKYLIISAFFFRSLIKTLLYKPVKYRLLRGTITKRQWNNIRLLSTLLLWCTRHAVDQTQTMPFPWEMQEFLFDDDKLLTFYSRKDIEQIVNQSSKRISAWACEYAERLRISITTKKQKNYQH</sequence>
<accession>A0A813P6Q8</accession>
<dbReference type="Proteomes" id="UP000677228">
    <property type="component" value="Unassembled WGS sequence"/>
</dbReference>
<name>A0A813P6Q8_9BILA</name>
<dbReference type="EMBL" id="CAJNOK010011206">
    <property type="protein sequence ID" value="CAF1134831.1"/>
    <property type="molecule type" value="Genomic_DNA"/>
</dbReference>
<reference evidence="1" key="1">
    <citation type="submission" date="2021-02" db="EMBL/GenBank/DDBJ databases">
        <authorList>
            <person name="Nowell W R."/>
        </authorList>
    </citation>
    <scope>NUCLEOTIDE SEQUENCE</scope>
</reference>
<evidence type="ECO:0000313" key="3">
    <source>
        <dbReference type="EMBL" id="CAF3527542.1"/>
    </source>
</evidence>
<dbReference type="OrthoDB" id="5969023at2759"/>
<proteinExistence type="predicted"/>
<dbReference type="Proteomes" id="UP000681722">
    <property type="component" value="Unassembled WGS sequence"/>
</dbReference>
<dbReference type="EMBL" id="CAJNOQ010000056">
    <property type="protein sequence ID" value="CAF0748395.1"/>
    <property type="molecule type" value="Genomic_DNA"/>
</dbReference>